<dbReference type="GO" id="GO:0043565">
    <property type="term" value="F:sequence-specific DNA binding"/>
    <property type="evidence" value="ECO:0007669"/>
    <property type="project" value="InterPro"/>
</dbReference>
<dbReference type="Gene3D" id="3.30.50.10">
    <property type="entry name" value="Erythroid Transcription Factor GATA-1, subunit A"/>
    <property type="match status" value="1"/>
</dbReference>
<dbReference type="PROSITE" id="PS00344">
    <property type="entry name" value="GATA_ZN_FINGER_1"/>
    <property type="match status" value="1"/>
</dbReference>
<evidence type="ECO:0000256" key="8">
    <source>
        <dbReference type="PROSITE-ProRule" id="PRU00094"/>
    </source>
</evidence>
<keyword evidence="4" id="KW-0805">Transcription regulation</keyword>
<dbReference type="PANTHER" id="PTHR47172">
    <property type="entry name" value="OS01G0976800 PROTEIN"/>
    <property type="match status" value="1"/>
</dbReference>
<evidence type="ECO:0000256" key="2">
    <source>
        <dbReference type="ARBA" id="ARBA00022771"/>
    </source>
</evidence>
<dbReference type="SMART" id="SM00401">
    <property type="entry name" value="ZnF_GATA"/>
    <property type="match status" value="1"/>
</dbReference>
<dbReference type="Pfam" id="PF00320">
    <property type="entry name" value="GATA"/>
    <property type="match status" value="1"/>
</dbReference>
<organism evidence="10 11">
    <name type="scientific">Aristolochia fimbriata</name>
    <name type="common">White veined hardy Dutchman's pipe vine</name>
    <dbReference type="NCBI Taxonomy" id="158543"/>
    <lineage>
        <taxon>Eukaryota</taxon>
        <taxon>Viridiplantae</taxon>
        <taxon>Streptophyta</taxon>
        <taxon>Embryophyta</taxon>
        <taxon>Tracheophyta</taxon>
        <taxon>Spermatophyta</taxon>
        <taxon>Magnoliopsida</taxon>
        <taxon>Magnoliidae</taxon>
        <taxon>Piperales</taxon>
        <taxon>Aristolochiaceae</taxon>
        <taxon>Aristolochia</taxon>
    </lineage>
</organism>
<dbReference type="AlphaFoldDB" id="A0AAV7FG29"/>
<name>A0AAV7FG29_ARIFI</name>
<dbReference type="GO" id="GO:0008270">
    <property type="term" value="F:zinc ion binding"/>
    <property type="evidence" value="ECO:0007669"/>
    <property type="project" value="UniProtKB-KW"/>
</dbReference>
<dbReference type="EMBL" id="JAINDJ010000002">
    <property type="protein sequence ID" value="KAG9459514.1"/>
    <property type="molecule type" value="Genomic_DNA"/>
</dbReference>
<evidence type="ECO:0000256" key="4">
    <source>
        <dbReference type="ARBA" id="ARBA00023015"/>
    </source>
</evidence>
<reference evidence="10 11" key="1">
    <citation type="submission" date="2021-07" db="EMBL/GenBank/DDBJ databases">
        <title>The Aristolochia fimbriata genome: insights into angiosperm evolution, floral development and chemical biosynthesis.</title>
        <authorList>
            <person name="Jiao Y."/>
        </authorList>
    </citation>
    <scope>NUCLEOTIDE SEQUENCE [LARGE SCALE GENOMIC DNA]</scope>
    <source>
        <strain evidence="10">IBCAS-2021</strain>
        <tissue evidence="10">Leaf</tissue>
    </source>
</reference>
<accession>A0AAV7FG29</accession>
<keyword evidence="1" id="KW-0479">Metal-binding</keyword>
<evidence type="ECO:0000313" key="11">
    <source>
        <dbReference type="Proteomes" id="UP000825729"/>
    </source>
</evidence>
<protein>
    <recommendedName>
        <fullName evidence="9">GATA-type domain-containing protein</fullName>
    </recommendedName>
</protein>
<dbReference type="InterPro" id="IPR013088">
    <property type="entry name" value="Znf_NHR/GATA"/>
</dbReference>
<evidence type="ECO:0000256" key="6">
    <source>
        <dbReference type="ARBA" id="ARBA00024019"/>
    </source>
</evidence>
<dbReference type="SUPFAM" id="SSF57716">
    <property type="entry name" value="Glucocorticoid receptor-like (DNA-binding domain)"/>
    <property type="match status" value="1"/>
</dbReference>
<evidence type="ECO:0000256" key="3">
    <source>
        <dbReference type="ARBA" id="ARBA00022833"/>
    </source>
</evidence>
<sequence length="140" mass="15306">MDSNEKKSDSSAVDLECSNARTAAENHCGGIQKTCADCNTTKTPLWRGGPAGPKSLCNACGIRYRKRRRALLGLNTGVEKEKEKKGRKKNKLGVSYKLRLLALGSDVLLQRSLLRKHRKLAEEEEAAVLLMALSCGLVHA</sequence>
<keyword evidence="3" id="KW-0862">Zinc</keyword>
<evidence type="ECO:0000259" key="9">
    <source>
        <dbReference type="PROSITE" id="PS50114"/>
    </source>
</evidence>
<keyword evidence="11" id="KW-1185">Reference proteome</keyword>
<gene>
    <name evidence="10" type="ORF">H6P81_004022</name>
</gene>
<comment type="caution">
    <text evidence="10">The sequence shown here is derived from an EMBL/GenBank/DDBJ whole genome shotgun (WGS) entry which is preliminary data.</text>
</comment>
<evidence type="ECO:0000256" key="5">
    <source>
        <dbReference type="ARBA" id="ARBA00023163"/>
    </source>
</evidence>
<dbReference type="GO" id="GO:0006355">
    <property type="term" value="P:regulation of DNA-templated transcription"/>
    <property type="evidence" value="ECO:0007669"/>
    <property type="project" value="InterPro"/>
</dbReference>
<evidence type="ECO:0000313" key="10">
    <source>
        <dbReference type="EMBL" id="KAG9459514.1"/>
    </source>
</evidence>
<dbReference type="PROSITE" id="PS50114">
    <property type="entry name" value="GATA_ZN_FINGER_2"/>
    <property type="match status" value="1"/>
</dbReference>
<proteinExistence type="inferred from homology"/>
<comment type="similarity">
    <text evidence="6">Belongs to the type IV zinc-finger family. Class B subfamily.</text>
</comment>
<dbReference type="CDD" id="cd00202">
    <property type="entry name" value="ZnF_GATA"/>
    <property type="match status" value="1"/>
</dbReference>
<dbReference type="InterPro" id="IPR000679">
    <property type="entry name" value="Znf_GATA"/>
</dbReference>
<evidence type="ECO:0000256" key="7">
    <source>
        <dbReference type="ARBA" id="ARBA00037539"/>
    </source>
</evidence>
<dbReference type="PANTHER" id="PTHR47172:SF1">
    <property type="entry name" value="GATA TRANSCRIPTION FACTOR 15"/>
    <property type="match status" value="1"/>
</dbReference>
<feature type="domain" description="GATA-type" evidence="9">
    <location>
        <begin position="35"/>
        <end position="65"/>
    </location>
</feature>
<comment type="function">
    <text evidence="7">Transcriptional regulator that specifically binds 5'-GATA-3' or 5'-GAT-3' motifs within gene promoters.</text>
</comment>
<dbReference type="Proteomes" id="UP000825729">
    <property type="component" value="Unassembled WGS sequence"/>
</dbReference>
<evidence type="ECO:0000256" key="1">
    <source>
        <dbReference type="ARBA" id="ARBA00022723"/>
    </source>
</evidence>
<keyword evidence="2 8" id="KW-0863">Zinc-finger</keyword>
<keyword evidence="5" id="KW-0804">Transcription</keyword>